<dbReference type="InterPro" id="IPR051783">
    <property type="entry name" value="NAD(P)-dependent_oxidoreduct"/>
</dbReference>
<dbReference type="InterPro" id="IPR001509">
    <property type="entry name" value="Epimerase_deHydtase"/>
</dbReference>
<dbReference type="PANTHER" id="PTHR48079">
    <property type="entry name" value="PROTEIN YEEZ"/>
    <property type="match status" value="1"/>
</dbReference>
<feature type="domain" description="NAD-dependent epimerase/dehydratase" evidence="1">
    <location>
        <begin position="5"/>
        <end position="232"/>
    </location>
</feature>
<dbReference type="PANTHER" id="PTHR48079:SF7">
    <property type="entry name" value="NAD(P)-BINDING DOMAIN-CONTAINING PROTEIN-RELATED"/>
    <property type="match status" value="1"/>
</dbReference>
<dbReference type="InterPro" id="IPR036291">
    <property type="entry name" value="NAD(P)-bd_dom_sf"/>
</dbReference>
<keyword evidence="3" id="KW-1185">Reference proteome</keyword>
<protein>
    <recommendedName>
        <fullName evidence="1">NAD-dependent epimerase/dehydratase domain-containing protein</fullName>
    </recommendedName>
</protein>
<evidence type="ECO:0000313" key="2">
    <source>
        <dbReference type="EMBL" id="USP78645.1"/>
    </source>
</evidence>
<dbReference type="Gene3D" id="3.40.50.720">
    <property type="entry name" value="NAD(P)-binding Rossmann-like Domain"/>
    <property type="match status" value="1"/>
</dbReference>
<dbReference type="EMBL" id="CP089277">
    <property type="protein sequence ID" value="USP78645.1"/>
    <property type="molecule type" value="Genomic_DNA"/>
</dbReference>
<dbReference type="AlphaFoldDB" id="A0A9Q8ZAH2"/>
<name>A0A9Q8ZAH2_CURCL</name>
<dbReference type="Pfam" id="PF01370">
    <property type="entry name" value="Epimerase"/>
    <property type="match status" value="1"/>
</dbReference>
<sequence>MPKLFITGATGYIGGDILYAVANTYPDLEITALVRNSDKGAKVAARFPKIRLVYGTLDSTELITKEASNADIVLNCANCDHLASAEAIVAGLARSARKTHLIHVSGTAIVSSIDLAENTYGISREKVHDDWDNISEITVSLPDAAPHRNVDKIILGANEASAGKIQSAIVCPPTIYGPGRGPDNTRSVQVYDMAKATLERMKGFVVGEGLNRWHEVHVQDLSELFLALVTAALSPDGGKATWNKEGYYFAENGEFSWGDVGRKIGEIAFKNKLINHEGVDNLSKEEADALRPFGSFLWGTNSRATAIRAKKLLGWTPKQKSLFDLLPDIIDDEAKLLGRIKPHAQLAAEGRF</sequence>
<dbReference type="VEuPathDB" id="FungiDB:yc1106_05919"/>
<accession>A0A9Q8ZAH2</accession>
<organism evidence="2 3">
    <name type="scientific">Curvularia clavata</name>
    <dbReference type="NCBI Taxonomy" id="95742"/>
    <lineage>
        <taxon>Eukaryota</taxon>
        <taxon>Fungi</taxon>
        <taxon>Dikarya</taxon>
        <taxon>Ascomycota</taxon>
        <taxon>Pezizomycotina</taxon>
        <taxon>Dothideomycetes</taxon>
        <taxon>Pleosporomycetidae</taxon>
        <taxon>Pleosporales</taxon>
        <taxon>Pleosporineae</taxon>
        <taxon>Pleosporaceae</taxon>
        <taxon>Curvularia</taxon>
    </lineage>
</organism>
<reference evidence="2" key="1">
    <citation type="submission" date="2021-12" db="EMBL/GenBank/DDBJ databases">
        <title>Curvularia clavata genome.</title>
        <authorList>
            <person name="Cao Y."/>
        </authorList>
    </citation>
    <scope>NUCLEOTIDE SEQUENCE</scope>
    <source>
        <strain evidence="2">Yc1106</strain>
    </source>
</reference>
<dbReference type="GO" id="GO:0005737">
    <property type="term" value="C:cytoplasm"/>
    <property type="evidence" value="ECO:0007669"/>
    <property type="project" value="TreeGrafter"/>
</dbReference>
<gene>
    <name evidence="2" type="ORF">yc1106_05919</name>
</gene>
<evidence type="ECO:0000259" key="1">
    <source>
        <dbReference type="Pfam" id="PF01370"/>
    </source>
</evidence>
<dbReference type="GO" id="GO:0004029">
    <property type="term" value="F:aldehyde dehydrogenase (NAD+) activity"/>
    <property type="evidence" value="ECO:0007669"/>
    <property type="project" value="TreeGrafter"/>
</dbReference>
<dbReference type="OrthoDB" id="2130169at2759"/>
<evidence type="ECO:0000313" key="3">
    <source>
        <dbReference type="Proteomes" id="UP001056012"/>
    </source>
</evidence>
<dbReference type="Proteomes" id="UP001056012">
    <property type="component" value="Chromosome 4"/>
</dbReference>
<dbReference type="SUPFAM" id="SSF51735">
    <property type="entry name" value="NAD(P)-binding Rossmann-fold domains"/>
    <property type="match status" value="1"/>
</dbReference>
<proteinExistence type="predicted"/>